<keyword evidence="1" id="KW-0472">Membrane</keyword>
<sequence length="360" mass="37811">MLFETLVVGIGVTLMLGALIAGTISIGGVGILEELITCLVMPSVVAYLLASLSCFGLERLLMRLGVARLRAFIVPVVLATGLVALHLWVSSQSQPVLFAAIGQGDEYFAVQLLFADIAAHHGMTAAAGVWFATLAVLVWAVAAIAPPQFDPTRRFAIIPRLFGSTEFGAYFAAHIRGIETITVCAISLGGSYALFVADIRVPPVLLLAITMQSVYAYVSTEPLRACGPRRHGPLRRYLLMIGPQLAILAIIASPLSILSALTGSRPHEILAVVGFAVSNVVVLTLAGITFPPEKGNPFSVIAGAAVAGLVTGTIMIGTNLLGLPLPFTVGVMLILTLLAAVLSIAGMDRIERTSRHEVVV</sequence>
<name>A0A1H4QZT5_9MICO</name>
<feature type="transmembrane region" description="Helical" evidence="1">
    <location>
        <begin position="35"/>
        <end position="57"/>
    </location>
</feature>
<evidence type="ECO:0000256" key="1">
    <source>
        <dbReference type="SAM" id="Phobius"/>
    </source>
</evidence>
<feature type="transmembrane region" description="Helical" evidence="1">
    <location>
        <begin position="327"/>
        <end position="347"/>
    </location>
</feature>
<proteinExistence type="predicted"/>
<feature type="transmembrane region" description="Helical" evidence="1">
    <location>
        <begin position="127"/>
        <end position="146"/>
    </location>
</feature>
<gene>
    <name evidence="2" type="ORF">SAMN04489807_3249</name>
</gene>
<keyword evidence="3" id="KW-1185">Reference proteome</keyword>
<accession>A0A1H4QZT5</accession>
<dbReference type="AlphaFoldDB" id="A0A1H4QZT5"/>
<dbReference type="RefSeq" id="WP_074731925.1">
    <property type="nucleotide sequence ID" value="NZ_FNSQ01000005.1"/>
</dbReference>
<feature type="transmembrane region" description="Helical" evidence="1">
    <location>
        <begin position="69"/>
        <end position="89"/>
    </location>
</feature>
<protein>
    <submittedName>
        <fullName evidence="2">Uncharacterized protein</fullName>
    </submittedName>
</protein>
<evidence type="ECO:0000313" key="2">
    <source>
        <dbReference type="EMBL" id="SEC25096.1"/>
    </source>
</evidence>
<dbReference type="Proteomes" id="UP000183750">
    <property type="component" value="Unassembled WGS sequence"/>
</dbReference>
<feature type="transmembrane region" description="Helical" evidence="1">
    <location>
        <begin position="300"/>
        <end position="321"/>
    </location>
</feature>
<feature type="transmembrane region" description="Helical" evidence="1">
    <location>
        <begin position="269"/>
        <end position="288"/>
    </location>
</feature>
<keyword evidence="1" id="KW-1133">Transmembrane helix</keyword>
<evidence type="ECO:0000313" key="3">
    <source>
        <dbReference type="Proteomes" id="UP000183750"/>
    </source>
</evidence>
<feature type="transmembrane region" description="Helical" evidence="1">
    <location>
        <begin position="7"/>
        <end position="29"/>
    </location>
</feature>
<organism evidence="2 3">
    <name type="scientific">Microbacterium hydrocarbonoxydans</name>
    <dbReference type="NCBI Taxonomy" id="273678"/>
    <lineage>
        <taxon>Bacteria</taxon>
        <taxon>Bacillati</taxon>
        <taxon>Actinomycetota</taxon>
        <taxon>Actinomycetes</taxon>
        <taxon>Micrococcales</taxon>
        <taxon>Microbacteriaceae</taxon>
        <taxon>Microbacterium</taxon>
    </lineage>
</organism>
<dbReference type="EMBL" id="FNSQ01000005">
    <property type="protein sequence ID" value="SEC25096.1"/>
    <property type="molecule type" value="Genomic_DNA"/>
</dbReference>
<feature type="transmembrane region" description="Helical" evidence="1">
    <location>
        <begin position="238"/>
        <end position="257"/>
    </location>
</feature>
<keyword evidence="1" id="KW-0812">Transmembrane</keyword>
<dbReference type="OrthoDB" id="4017294at2"/>
<reference evidence="3" key="1">
    <citation type="submission" date="2016-10" db="EMBL/GenBank/DDBJ databases">
        <authorList>
            <person name="Varghese N."/>
            <person name="Submissions S."/>
        </authorList>
    </citation>
    <scope>NUCLEOTIDE SEQUENCE [LARGE SCALE GENOMIC DNA]</scope>
    <source>
        <strain evidence="3">DSM 16089</strain>
    </source>
</reference>